<comment type="subcellular location">
    <subcellularLocation>
        <location evidence="1">Cell membrane</location>
        <topology evidence="1">Multi-pass membrane protein</topology>
    </subcellularLocation>
</comment>
<evidence type="ECO:0000256" key="2">
    <source>
        <dbReference type="ARBA" id="ARBA00007866"/>
    </source>
</evidence>
<dbReference type="EMBL" id="JACIEV010000011">
    <property type="protein sequence ID" value="MBB4155341.1"/>
    <property type="molecule type" value="Genomic_DNA"/>
</dbReference>
<dbReference type="RefSeq" id="WP_183986745.1">
    <property type="nucleotide sequence ID" value="NZ_JACIEV010000011.1"/>
</dbReference>
<dbReference type="Gene3D" id="1.10.287.90">
    <property type="match status" value="1"/>
</dbReference>
<gene>
    <name evidence="19" type="ORF">GGQ80_003261</name>
</gene>
<keyword evidence="4 14" id="KW-1003">Cell membrane</keyword>
<evidence type="ECO:0000256" key="7">
    <source>
        <dbReference type="ARBA" id="ARBA00022729"/>
    </source>
</evidence>
<dbReference type="InterPro" id="IPR008972">
    <property type="entry name" value="Cupredoxin"/>
</dbReference>
<evidence type="ECO:0000259" key="17">
    <source>
        <dbReference type="PROSITE" id="PS50857"/>
    </source>
</evidence>
<evidence type="ECO:0000256" key="6">
    <source>
        <dbReference type="ARBA" id="ARBA00022692"/>
    </source>
</evidence>
<dbReference type="InterPro" id="IPR045187">
    <property type="entry name" value="CcO_II"/>
</dbReference>
<dbReference type="PIRSF" id="PIRSF000292">
    <property type="entry name" value="Ubi_od_II"/>
    <property type="match status" value="1"/>
</dbReference>
<dbReference type="Gene3D" id="2.60.40.420">
    <property type="entry name" value="Cupredoxins - blue copper proteins"/>
    <property type="match status" value="1"/>
</dbReference>
<dbReference type="InterPro" id="IPR036257">
    <property type="entry name" value="Cyt_c_oxidase_su2_TM_sf"/>
</dbReference>
<evidence type="ECO:0000256" key="5">
    <source>
        <dbReference type="ARBA" id="ARBA00022660"/>
    </source>
</evidence>
<dbReference type="SUPFAM" id="SSF49503">
    <property type="entry name" value="Cupredoxins"/>
    <property type="match status" value="1"/>
</dbReference>
<keyword evidence="6 16" id="KW-0812">Transmembrane</keyword>
<dbReference type="Proteomes" id="UP000529795">
    <property type="component" value="Unassembled WGS sequence"/>
</dbReference>
<feature type="transmembrane region" description="Helical" evidence="16">
    <location>
        <begin position="6"/>
        <end position="28"/>
    </location>
</feature>
<accession>A0A840FER3</accession>
<dbReference type="GO" id="GO:0004129">
    <property type="term" value="F:cytochrome-c oxidase activity"/>
    <property type="evidence" value="ECO:0007669"/>
    <property type="project" value="UniProtKB-UniRule"/>
</dbReference>
<organism evidence="19 20">
    <name type="scientific">Sphingomonas jinjuensis</name>
    <dbReference type="NCBI Taxonomy" id="535907"/>
    <lineage>
        <taxon>Bacteria</taxon>
        <taxon>Pseudomonadati</taxon>
        <taxon>Pseudomonadota</taxon>
        <taxon>Alphaproteobacteria</taxon>
        <taxon>Sphingomonadales</taxon>
        <taxon>Sphingomonadaceae</taxon>
        <taxon>Sphingomonas</taxon>
    </lineage>
</organism>
<dbReference type="InterPro" id="IPR010514">
    <property type="entry name" value="COX_ARM"/>
</dbReference>
<reference evidence="19 20" key="1">
    <citation type="submission" date="2020-08" db="EMBL/GenBank/DDBJ databases">
        <title>Genomic Encyclopedia of Type Strains, Phase IV (KMG-IV): sequencing the most valuable type-strain genomes for metagenomic binning, comparative biology and taxonomic classification.</title>
        <authorList>
            <person name="Goeker M."/>
        </authorList>
    </citation>
    <scope>NUCLEOTIDE SEQUENCE [LARGE SCALE GENOMIC DNA]</scope>
    <source>
        <strain evidence="19 20">YC6723</strain>
    </source>
</reference>
<dbReference type="InterPro" id="IPR034227">
    <property type="entry name" value="CuRO_UO_II"/>
</dbReference>
<evidence type="ECO:0000313" key="19">
    <source>
        <dbReference type="EMBL" id="MBB4155341.1"/>
    </source>
</evidence>
<dbReference type="GO" id="GO:0005886">
    <property type="term" value="C:plasma membrane"/>
    <property type="evidence" value="ECO:0007669"/>
    <property type="project" value="UniProtKB-SubCell"/>
</dbReference>
<proteinExistence type="inferred from homology"/>
<feature type="transmembrane region" description="Helical" evidence="16">
    <location>
        <begin position="84"/>
        <end position="105"/>
    </location>
</feature>
<keyword evidence="10 14" id="KW-0560">Oxidoreductase</keyword>
<dbReference type="GO" id="GO:0042773">
    <property type="term" value="P:ATP synthesis coupled electron transport"/>
    <property type="evidence" value="ECO:0007669"/>
    <property type="project" value="TreeGrafter"/>
</dbReference>
<keyword evidence="7" id="KW-0732">Signal</keyword>
<dbReference type="PROSITE" id="PS51257">
    <property type="entry name" value="PROKAR_LIPOPROTEIN"/>
    <property type="match status" value="1"/>
</dbReference>
<sequence>MARPLTLLRSAAVLPLALLAGCDMVVMNPMGDVALQQRNLVIFATALMLLIVIPVIALVGIFAWKYRASNQDAAYDPDWDHSTALELVIWSAPLLIVICLGAVTWTGTHLLDPYRPIERIAKHRPVASGVKPLEVQVVALDWKWLFIYPEYGFATVNELAAPVDRPIRFRLTSSSVMNAFYVPTLAGMIYTMPSMETKLHAVINKQGDYAGFSANYSGAGFSGMRFRFYGMDDRGFADWVARNKAGQGALNRATYLQLEKPSEKVPVMRFASADPGLFDAVVNQCVRPGTTCMNQMMRRDAGDPAAMKTMPGMAAKPQPHSPLTGGDAGEAPPKNPRDIQQRSNASPSNPTTM</sequence>
<dbReference type="SUPFAM" id="SSF81464">
    <property type="entry name" value="Cytochrome c oxidase subunit II-like, transmembrane region"/>
    <property type="match status" value="1"/>
</dbReference>
<keyword evidence="13" id="KW-0449">Lipoprotein</keyword>
<dbReference type="GO" id="GO:0005507">
    <property type="term" value="F:copper ion binding"/>
    <property type="evidence" value="ECO:0007669"/>
    <property type="project" value="InterPro"/>
</dbReference>
<dbReference type="NCBIfam" id="TIGR01433">
    <property type="entry name" value="CyoA"/>
    <property type="match status" value="1"/>
</dbReference>
<dbReference type="PANTHER" id="PTHR22888">
    <property type="entry name" value="CYTOCHROME C OXIDASE, SUBUNIT II"/>
    <property type="match status" value="1"/>
</dbReference>
<dbReference type="InterPro" id="IPR006333">
    <property type="entry name" value="Cyt_o_ubiquinol_oxidase_su2"/>
</dbReference>
<evidence type="ECO:0000256" key="16">
    <source>
        <dbReference type="SAM" id="Phobius"/>
    </source>
</evidence>
<evidence type="ECO:0000313" key="20">
    <source>
        <dbReference type="Proteomes" id="UP000529795"/>
    </source>
</evidence>
<keyword evidence="12" id="KW-0564">Palmitate</keyword>
<keyword evidence="11 14" id="KW-0472">Membrane</keyword>
<name>A0A840FER3_9SPHN</name>
<keyword evidence="8 14" id="KW-0249">Electron transport</keyword>
<dbReference type="InterPro" id="IPR002429">
    <property type="entry name" value="CcO_II-like_C"/>
</dbReference>
<evidence type="ECO:0000256" key="4">
    <source>
        <dbReference type="ARBA" id="ARBA00022475"/>
    </source>
</evidence>
<dbReference type="CDD" id="cd04212">
    <property type="entry name" value="CuRO_UO_II"/>
    <property type="match status" value="1"/>
</dbReference>
<feature type="domain" description="Cytochrome oxidase subunit II transmembrane region profile" evidence="18">
    <location>
        <begin position="18"/>
        <end position="115"/>
    </location>
</feature>
<evidence type="ECO:0000256" key="11">
    <source>
        <dbReference type="ARBA" id="ARBA00023136"/>
    </source>
</evidence>
<evidence type="ECO:0000256" key="1">
    <source>
        <dbReference type="ARBA" id="ARBA00004651"/>
    </source>
</evidence>
<evidence type="ECO:0000256" key="13">
    <source>
        <dbReference type="ARBA" id="ARBA00023288"/>
    </source>
</evidence>
<feature type="region of interest" description="Disordered" evidence="15">
    <location>
        <begin position="303"/>
        <end position="353"/>
    </location>
</feature>
<dbReference type="AlphaFoldDB" id="A0A840FER3"/>
<evidence type="ECO:0000259" key="18">
    <source>
        <dbReference type="PROSITE" id="PS50999"/>
    </source>
</evidence>
<dbReference type="GO" id="GO:0009486">
    <property type="term" value="F:cytochrome bo3 ubiquinol oxidase activity"/>
    <property type="evidence" value="ECO:0007669"/>
    <property type="project" value="InterPro"/>
</dbReference>
<feature type="compositionally biased region" description="Polar residues" evidence="15">
    <location>
        <begin position="341"/>
        <end position="353"/>
    </location>
</feature>
<evidence type="ECO:0000256" key="12">
    <source>
        <dbReference type="ARBA" id="ARBA00023139"/>
    </source>
</evidence>
<keyword evidence="3 14" id="KW-0813">Transport</keyword>
<dbReference type="InterPro" id="IPR011759">
    <property type="entry name" value="Cyt_c_oxidase_su2_TM_dom"/>
</dbReference>
<dbReference type="Pfam" id="PF06481">
    <property type="entry name" value="COX_ARM"/>
    <property type="match status" value="1"/>
</dbReference>
<keyword evidence="20" id="KW-1185">Reference proteome</keyword>
<protein>
    <recommendedName>
        <fullName evidence="14">Ubiquinol oxidase subunit 2</fullName>
    </recommendedName>
</protein>
<evidence type="ECO:0000256" key="9">
    <source>
        <dbReference type="ARBA" id="ARBA00022989"/>
    </source>
</evidence>
<feature type="domain" description="Cytochrome oxidase subunit II copper A binding" evidence="17">
    <location>
        <begin position="130"/>
        <end position="242"/>
    </location>
</feature>
<dbReference type="PANTHER" id="PTHR22888:SF18">
    <property type="entry name" value="CYTOCHROME BO(3) UBIQUINOL OXIDASE SUBUNIT 2"/>
    <property type="match status" value="1"/>
</dbReference>
<evidence type="ECO:0000256" key="3">
    <source>
        <dbReference type="ARBA" id="ARBA00022448"/>
    </source>
</evidence>
<comment type="caution">
    <text evidence="19">The sequence shown here is derived from an EMBL/GenBank/DDBJ whole genome shotgun (WGS) entry which is preliminary data.</text>
</comment>
<keyword evidence="9 16" id="KW-1133">Transmembrane helix</keyword>
<dbReference type="GO" id="GO:0016682">
    <property type="term" value="F:oxidoreductase activity, acting on diphenols and related substances as donors, oxygen as acceptor"/>
    <property type="evidence" value="ECO:0007669"/>
    <property type="project" value="InterPro"/>
</dbReference>
<evidence type="ECO:0000256" key="14">
    <source>
        <dbReference type="PIRNR" id="PIRNR000292"/>
    </source>
</evidence>
<keyword evidence="5 14" id="KW-0679">Respiratory chain</keyword>
<dbReference type="PROSITE" id="PS50999">
    <property type="entry name" value="COX2_TM"/>
    <property type="match status" value="1"/>
</dbReference>
<dbReference type="PROSITE" id="PS50857">
    <property type="entry name" value="COX2_CUA"/>
    <property type="match status" value="1"/>
</dbReference>
<comment type="similarity">
    <text evidence="2 14">Belongs to the cytochrome c oxidase subunit 2 family.</text>
</comment>
<evidence type="ECO:0000256" key="8">
    <source>
        <dbReference type="ARBA" id="ARBA00022982"/>
    </source>
</evidence>
<evidence type="ECO:0000256" key="15">
    <source>
        <dbReference type="SAM" id="MobiDB-lite"/>
    </source>
</evidence>
<evidence type="ECO:0000256" key="10">
    <source>
        <dbReference type="ARBA" id="ARBA00023002"/>
    </source>
</evidence>
<feature type="transmembrane region" description="Helical" evidence="16">
    <location>
        <begin position="40"/>
        <end position="64"/>
    </location>
</feature>